<dbReference type="Pfam" id="PF07980">
    <property type="entry name" value="SusD_RagB"/>
    <property type="match status" value="1"/>
</dbReference>
<evidence type="ECO:0000259" key="6">
    <source>
        <dbReference type="Pfam" id="PF07980"/>
    </source>
</evidence>
<feature type="domain" description="RagB/SusD" evidence="6">
    <location>
        <begin position="299"/>
        <end position="585"/>
    </location>
</feature>
<accession>A0AAE3IKC7</accession>
<evidence type="ECO:0000256" key="2">
    <source>
        <dbReference type="ARBA" id="ARBA00006275"/>
    </source>
</evidence>
<evidence type="ECO:0000256" key="4">
    <source>
        <dbReference type="ARBA" id="ARBA00023136"/>
    </source>
</evidence>
<comment type="subcellular location">
    <subcellularLocation>
        <location evidence="1">Cell outer membrane</location>
    </subcellularLocation>
</comment>
<evidence type="ECO:0000256" key="3">
    <source>
        <dbReference type="ARBA" id="ARBA00022729"/>
    </source>
</evidence>
<dbReference type="InterPro" id="IPR011990">
    <property type="entry name" value="TPR-like_helical_dom_sf"/>
</dbReference>
<name>A0AAE3IKC7_9BACT</name>
<evidence type="ECO:0000313" key="9">
    <source>
        <dbReference type="Proteomes" id="UP001209317"/>
    </source>
</evidence>
<sequence>MNRKSFKYTTLLLLIVAASCNKDLLEQYPTASFSPQTFFKTENDLRSYTNSFYENLPSATYIYGEDYDNVVKSSVSGEISGIRNIPTTDATRWNWQPLRNINFFLNSSNVKNFPNVDIRNKYMGLARFFRALFYFDKVRWYGDVPWFSTVIETNDEANLMKARDPRTLVMDSVLADLNFAIDHLGTAKSLERITKWTALALKSRVTLYEGTWRKYHTEFNLQDADRFLNECVNASFELMNSGQYSLYTGINGPTGKPYTDLFANMTLEPVATEVILGRRFSNDLGLRHNLQFYFTSTTQGKPGLEKRLVNSYLMADGSRFTDIPGYDTLQYFKEVQNRDPRLGQTIKLPGYTRIGATTISPVNFASTMTGYQPIKWLNAATMDLSSQSYQDLLLFRYGEVLLNYAEAKAELGTLTQEDIDRSIKLLRGRVGMPNLSLADANANPDPYQSGMYKNVSGTNKGVILEIRRERRIELVMENNNRWDDLMRWKEGHLLATPFKGMYFPSAGRFDLDNNGTFEIEIYTGNKPPAAGIYQMPVSELDQETKGNIITNRNIIKTFREDRDYLFPLPLEDLRLNPNLTQNPGWKQ</sequence>
<keyword evidence="5" id="KW-0998">Cell outer membrane</keyword>
<dbReference type="EMBL" id="JAOTPL010000005">
    <property type="protein sequence ID" value="MCU7693862.1"/>
    <property type="molecule type" value="Genomic_DNA"/>
</dbReference>
<dbReference type="SUPFAM" id="SSF48452">
    <property type="entry name" value="TPR-like"/>
    <property type="match status" value="1"/>
</dbReference>
<comment type="similarity">
    <text evidence="2">Belongs to the SusD family.</text>
</comment>
<keyword evidence="3" id="KW-0732">Signal</keyword>
<gene>
    <name evidence="8" type="ORF">OD355_04945</name>
</gene>
<evidence type="ECO:0000256" key="5">
    <source>
        <dbReference type="ARBA" id="ARBA00023237"/>
    </source>
</evidence>
<dbReference type="RefSeq" id="WP_263037350.1">
    <property type="nucleotide sequence ID" value="NZ_JAOTPL010000005.1"/>
</dbReference>
<dbReference type="PROSITE" id="PS51257">
    <property type="entry name" value="PROKAR_LIPOPROTEIN"/>
    <property type="match status" value="1"/>
</dbReference>
<dbReference type="Pfam" id="PF14322">
    <property type="entry name" value="SusD-like_3"/>
    <property type="match status" value="1"/>
</dbReference>
<dbReference type="GO" id="GO:0009279">
    <property type="term" value="C:cell outer membrane"/>
    <property type="evidence" value="ECO:0007669"/>
    <property type="project" value="UniProtKB-SubCell"/>
</dbReference>
<dbReference type="AlphaFoldDB" id="A0AAE3IKC7"/>
<organism evidence="8 9">
    <name type="scientific">Haoranjiania flava</name>
    <dbReference type="NCBI Taxonomy" id="1856322"/>
    <lineage>
        <taxon>Bacteria</taxon>
        <taxon>Pseudomonadati</taxon>
        <taxon>Bacteroidota</taxon>
        <taxon>Chitinophagia</taxon>
        <taxon>Chitinophagales</taxon>
        <taxon>Chitinophagaceae</taxon>
        <taxon>Haoranjiania</taxon>
    </lineage>
</organism>
<evidence type="ECO:0000259" key="7">
    <source>
        <dbReference type="Pfam" id="PF14322"/>
    </source>
</evidence>
<keyword evidence="4" id="KW-0472">Membrane</keyword>
<evidence type="ECO:0000313" key="8">
    <source>
        <dbReference type="EMBL" id="MCU7693862.1"/>
    </source>
</evidence>
<evidence type="ECO:0000256" key="1">
    <source>
        <dbReference type="ARBA" id="ARBA00004442"/>
    </source>
</evidence>
<dbReference type="Gene3D" id="1.25.40.390">
    <property type="match status" value="1"/>
</dbReference>
<proteinExistence type="inferred from homology"/>
<dbReference type="InterPro" id="IPR033985">
    <property type="entry name" value="SusD-like_N"/>
</dbReference>
<comment type="caution">
    <text evidence="8">The sequence shown here is derived from an EMBL/GenBank/DDBJ whole genome shotgun (WGS) entry which is preliminary data.</text>
</comment>
<reference evidence="8" key="1">
    <citation type="submission" date="2022-10" db="EMBL/GenBank/DDBJ databases">
        <authorList>
            <person name="Kim H.S."/>
            <person name="Kim J.-S."/>
            <person name="Suh M.K."/>
            <person name="Eom M.K."/>
            <person name="Lee J.-S."/>
        </authorList>
    </citation>
    <scope>NUCLEOTIDE SEQUENCE</scope>
    <source>
        <strain evidence="8">LIP-5</strain>
    </source>
</reference>
<dbReference type="Proteomes" id="UP001209317">
    <property type="component" value="Unassembled WGS sequence"/>
</dbReference>
<keyword evidence="9" id="KW-1185">Reference proteome</keyword>
<dbReference type="InterPro" id="IPR012944">
    <property type="entry name" value="SusD_RagB_dom"/>
</dbReference>
<protein>
    <submittedName>
        <fullName evidence="8">RagB/SusD family nutrient uptake outer membrane protein</fullName>
    </submittedName>
</protein>
<feature type="domain" description="SusD-like N-terminal" evidence="7">
    <location>
        <begin position="90"/>
        <end position="207"/>
    </location>
</feature>